<dbReference type="Pfam" id="PF08239">
    <property type="entry name" value="SH3_3"/>
    <property type="match status" value="1"/>
</dbReference>
<feature type="chain" id="PRO_5047250504" evidence="2">
    <location>
        <begin position="23"/>
        <end position="334"/>
    </location>
</feature>
<dbReference type="Gene3D" id="2.30.30.40">
    <property type="entry name" value="SH3 Domains"/>
    <property type="match status" value="1"/>
</dbReference>
<dbReference type="PROSITE" id="PS51257">
    <property type="entry name" value="PROKAR_LIPOPROTEIN"/>
    <property type="match status" value="1"/>
</dbReference>
<feature type="domain" description="SH3b" evidence="3">
    <location>
        <begin position="263"/>
        <end position="334"/>
    </location>
</feature>
<proteinExistence type="predicted"/>
<evidence type="ECO:0000259" key="3">
    <source>
        <dbReference type="PROSITE" id="PS51781"/>
    </source>
</evidence>
<dbReference type="PROSITE" id="PS51781">
    <property type="entry name" value="SH3B"/>
    <property type="match status" value="1"/>
</dbReference>
<dbReference type="SMART" id="SM00287">
    <property type="entry name" value="SH3b"/>
    <property type="match status" value="2"/>
</dbReference>
<dbReference type="RefSeq" id="WP_202998957.1">
    <property type="nucleotide sequence ID" value="NZ_JAEMEF010000002.1"/>
</dbReference>
<accession>A0ABS1WIG4</accession>
<dbReference type="Proteomes" id="UP000605013">
    <property type="component" value="Unassembled WGS sequence"/>
</dbReference>
<evidence type="ECO:0000256" key="1">
    <source>
        <dbReference type="SAM" id="MobiDB-lite"/>
    </source>
</evidence>
<dbReference type="EMBL" id="JAEMEF010000002">
    <property type="protein sequence ID" value="MBL7558904.1"/>
    <property type="molecule type" value="Genomic_DNA"/>
</dbReference>
<feature type="region of interest" description="Disordered" evidence="1">
    <location>
        <begin position="26"/>
        <end position="48"/>
    </location>
</feature>
<feature type="signal peptide" evidence="2">
    <location>
        <begin position="1"/>
        <end position="22"/>
    </location>
</feature>
<dbReference type="InterPro" id="IPR003646">
    <property type="entry name" value="SH3-like_bac-type"/>
</dbReference>
<comment type="caution">
    <text evidence="4">The sequence shown here is derived from an EMBL/GenBank/DDBJ whole genome shotgun (WGS) entry which is preliminary data.</text>
</comment>
<protein>
    <submittedName>
        <fullName evidence="4">SH3 domain-containing protein</fullName>
    </submittedName>
</protein>
<evidence type="ECO:0000313" key="5">
    <source>
        <dbReference type="Proteomes" id="UP000605013"/>
    </source>
</evidence>
<gene>
    <name evidence="4" type="ORF">JAO71_03725</name>
</gene>
<feature type="compositionally biased region" description="Low complexity" evidence="1">
    <location>
        <begin position="27"/>
        <end position="42"/>
    </location>
</feature>
<keyword evidence="5" id="KW-1185">Reference proteome</keyword>
<keyword evidence="2" id="KW-0732">Signal</keyword>
<organism evidence="4 5">
    <name type="scientific">Olleya sediminilitoris</name>
    <dbReference type="NCBI Taxonomy" id="2795739"/>
    <lineage>
        <taxon>Bacteria</taxon>
        <taxon>Pseudomonadati</taxon>
        <taxon>Bacteroidota</taxon>
        <taxon>Flavobacteriia</taxon>
        <taxon>Flavobacteriales</taxon>
        <taxon>Flavobacteriaceae</taxon>
    </lineage>
</organism>
<reference evidence="4 5" key="1">
    <citation type="submission" date="2020-12" db="EMBL/GenBank/DDBJ databases">
        <title>Olleya sediminilitoris sp. nov., isolated from a tidal flat.</title>
        <authorList>
            <person name="Park S."/>
            <person name="Yoon J.-H."/>
        </authorList>
    </citation>
    <scope>NUCLEOTIDE SEQUENCE [LARGE SCALE GENOMIC DNA]</scope>
    <source>
        <strain evidence="4 5">YSTF-M6</strain>
    </source>
</reference>
<name>A0ABS1WIG4_9FLAO</name>
<evidence type="ECO:0000256" key="2">
    <source>
        <dbReference type="SAM" id="SignalP"/>
    </source>
</evidence>
<sequence length="334" mass="37834">MKKTALKKYYLMVLLLALFVSCKDKTSSTTSTDTETSSDATSGNDLDVNTSSFSEDDNSLICLWPKVGLRDIAGRKGAKYLETIYFGETVKFLGEKETASDNKDYLKIELSDGQVGWVYEYLFSENGKLAVLKNPLAIYKRPDVMEFMGNKFTRGNIVVVLNEDKGEWKKVVGLKKDTEGWVNKTSDFIYDDLDIKLAILYNRAINEETSAKQQQKLKLIVDNPAFQQSGLIDIVQNALYDDEEGYEEDYEDDFSELDASISSDQLYITTEVLNVRSSPDSEADNVVFQLEKGNVCNIIEKGLYETLRGNSSNWYKIDYNGNEGWVFGYFTSKN</sequence>
<evidence type="ECO:0000313" key="4">
    <source>
        <dbReference type="EMBL" id="MBL7558904.1"/>
    </source>
</evidence>